<keyword evidence="1" id="KW-1133">Transmembrane helix</keyword>
<dbReference type="KEGG" id="wna:KA717_33985"/>
<accession>A0A977KWZ4</accession>
<dbReference type="AlphaFoldDB" id="A0A977KWZ4"/>
<organism evidence="2">
    <name type="scientific">Woronichinia naegeliana WA131</name>
    <dbReference type="NCBI Taxonomy" id="2824559"/>
    <lineage>
        <taxon>Bacteria</taxon>
        <taxon>Bacillati</taxon>
        <taxon>Cyanobacteriota</taxon>
        <taxon>Cyanophyceae</taxon>
        <taxon>Synechococcales</taxon>
        <taxon>Coelosphaeriaceae</taxon>
        <taxon>Woronichinia</taxon>
    </lineage>
</organism>
<keyword evidence="1" id="KW-0472">Membrane</keyword>
<dbReference type="NCBIfam" id="NF033559">
    <property type="entry name" value="transpos_IS1634"/>
    <property type="match status" value="1"/>
</dbReference>
<keyword evidence="1" id="KW-0812">Transmembrane</keyword>
<evidence type="ECO:0000256" key="1">
    <source>
        <dbReference type="SAM" id="Phobius"/>
    </source>
</evidence>
<feature type="transmembrane region" description="Helical" evidence="1">
    <location>
        <begin position="41"/>
        <end position="58"/>
    </location>
</feature>
<proteinExistence type="predicted"/>
<dbReference type="PANTHER" id="PTHR34614:SF2">
    <property type="entry name" value="TRANSPOSASE IS4-LIKE DOMAIN-CONTAINING PROTEIN"/>
    <property type="match status" value="1"/>
</dbReference>
<dbReference type="EMBL" id="CP073041">
    <property type="protein sequence ID" value="UXE60501.1"/>
    <property type="molecule type" value="Genomic_DNA"/>
</dbReference>
<evidence type="ECO:0000313" key="2">
    <source>
        <dbReference type="EMBL" id="UXE60501.1"/>
    </source>
</evidence>
<sequence>MSDEQMLVHYKQPQGVERGFRFLKDPLFFASSVFLKTPERIMALTFIMPLCLLVYSLGQRKLRQALAEQEETVPNQLGKPTQPPTLRLIFQTLRGIHWVVLDNCPQIINLTLERERLLGFFEATTCQYYLLS</sequence>
<dbReference type="PANTHER" id="PTHR34614">
    <property type="match status" value="1"/>
</dbReference>
<gene>
    <name evidence="2" type="ORF">KA717_33985</name>
</gene>
<dbReference type="InterPro" id="IPR047654">
    <property type="entry name" value="IS1634_transpos"/>
</dbReference>
<reference evidence="2" key="1">
    <citation type="submission" date="2021-04" db="EMBL/GenBank/DDBJ databases">
        <title>Genome sequence of Woronichinia naegeliana from Washington state freshwater lake bloom.</title>
        <authorList>
            <person name="Dreher T.W."/>
        </authorList>
    </citation>
    <scope>NUCLEOTIDE SEQUENCE</scope>
    <source>
        <strain evidence="2">WA131</strain>
    </source>
</reference>
<protein>
    <submittedName>
        <fullName evidence="2">IS1634 family transposase</fullName>
    </submittedName>
</protein>
<dbReference type="Proteomes" id="UP001065613">
    <property type="component" value="Chromosome"/>
</dbReference>
<name>A0A977KWZ4_9CYAN</name>